<dbReference type="SMART" id="SM00066">
    <property type="entry name" value="GAL4"/>
    <property type="match status" value="1"/>
</dbReference>
<dbReference type="PANTHER" id="PTHR36206">
    <property type="entry name" value="ASPERCRYPTIN BIOSYNTHESIS CLUSTER-SPECIFIC TRANSCRIPTION REGULATOR ATNN-RELATED"/>
    <property type="match status" value="1"/>
</dbReference>
<proteinExistence type="predicted"/>
<evidence type="ECO:0000256" key="6">
    <source>
        <dbReference type="ARBA" id="ARBA00023242"/>
    </source>
</evidence>
<keyword evidence="5" id="KW-0804">Transcription</keyword>
<feature type="domain" description="Zn(2)-C6 fungal-type" evidence="7">
    <location>
        <begin position="15"/>
        <end position="64"/>
    </location>
</feature>
<evidence type="ECO:0000256" key="5">
    <source>
        <dbReference type="ARBA" id="ARBA00023163"/>
    </source>
</evidence>
<evidence type="ECO:0000259" key="7">
    <source>
        <dbReference type="SMART" id="SM00066"/>
    </source>
</evidence>
<keyword evidence="3" id="KW-0805">Transcription regulation</keyword>
<sequence length="655" mass="72537">MTRVKPGQRKRAYNPKTRTGCLTCKRVSITVRRLKCDEGKPECFKCISTGRKCEGYGPVVPQHSILASAAQSRPLNKSPSLALTSSSQDSRSFQFFIENTLDDITRVFPDPLWTRTIPMLSRSDPGICHAVLALAHFHERFRAQRQGLLSQSETSSDDQGLFQYNTAIAKILGSQSEKPPPADIYLISCVIFISIEFLRKNYSAAINLGHQGLKMIRDLHDPIRSTLYTTRCTAAEKDQLLPLLDLFFLRIECQIFTASWMTPAIAYTTQEVGDNPFIRERLSDDPNDSTYARLCRIGLDPEQTLKFNSVEEARAAFERAWYIFLTAMNWGSRPSPHHAVITTKPYMDFLSRFDTALDDLIESQPTGTTIVDNIGLAVLDLRRRLIKCNSRISNDPDRSMDWDTLLPEYTEVIEIAENILGVRQLVSEVSSPGNASLYMPTRTASITSAATASSSTFNPRMSVSTASEASSTDSYFSQSTSRSVTPSFASSPAHFGLVPPPPVLPRGSYSPDRSTLPLLFSVVARCRDPALRRRIIHMLRVSGRQEGFYDGTLIATVGERMIEIEESGRNVTSAAEIPATARIDAVYVRLSDGVGQGGVGPVAEFRRPEQGGVPPPSVSGLSTMVPHDDALATPHYCANIAGQTPTVTWVERIRW</sequence>
<dbReference type="InterPro" id="IPR036864">
    <property type="entry name" value="Zn2-C6_fun-type_DNA-bd_sf"/>
</dbReference>
<dbReference type="OrthoDB" id="2593732at2759"/>
<evidence type="ECO:0000313" key="8">
    <source>
        <dbReference type="EMBL" id="KAF2151964.1"/>
    </source>
</evidence>
<evidence type="ECO:0000313" key="9">
    <source>
        <dbReference type="Proteomes" id="UP000799439"/>
    </source>
</evidence>
<dbReference type="SUPFAM" id="SSF57701">
    <property type="entry name" value="Zn2/Cys6 DNA-binding domain"/>
    <property type="match status" value="1"/>
</dbReference>
<keyword evidence="9" id="KW-1185">Reference proteome</keyword>
<dbReference type="GO" id="GO:0000981">
    <property type="term" value="F:DNA-binding transcription factor activity, RNA polymerase II-specific"/>
    <property type="evidence" value="ECO:0007669"/>
    <property type="project" value="InterPro"/>
</dbReference>
<evidence type="ECO:0000256" key="4">
    <source>
        <dbReference type="ARBA" id="ARBA00023125"/>
    </source>
</evidence>
<name>A0A9P4MJE1_9PEZI</name>
<dbReference type="CDD" id="cd00067">
    <property type="entry name" value="GAL4"/>
    <property type="match status" value="1"/>
</dbReference>
<reference evidence="8" key="1">
    <citation type="journal article" date="2020" name="Stud. Mycol.">
        <title>101 Dothideomycetes genomes: a test case for predicting lifestyles and emergence of pathogens.</title>
        <authorList>
            <person name="Haridas S."/>
            <person name="Albert R."/>
            <person name="Binder M."/>
            <person name="Bloem J."/>
            <person name="Labutti K."/>
            <person name="Salamov A."/>
            <person name="Andreopoulos B."/>
            <person name="Baker S."/>
            <person name="Barry K."/>
            <person name="Bills G."/>
            <person name="Bluhm B."/>
            <person name="Cannon C."/>
            <person name="Castanera R."/>
            <person name="Culley D."/>
            <person name="Daum C."/>
            <person name="Ezra D."/>
            <person name="Gonzalez J."/>
            <person name="Henrissat B."/>
            <person name="Kuo A."/>
            <person name="Liang C."/>
            <person name="Lipzen A."/>
            <person name="Lutzoni F."/>
            <person name="Magnuson J."/>
            <person name="Mondo S."/>
            <person name="Nolan M."/>
            <person name="Ohm R."/>
            <person name="Pangilinan J."/>
            <person name="Park H.-J."/>
            <person name="Ramirez L."/>
            <person name="Alfaro M."/>
            <person name="Sun H."/>
            <person name="Tritt A."/>
            <person name="Yoshinaga Y."/>
            <person name="Zwiers L.-H."/>
            <person name="Turgeon B."/>
            <person name="Goodwin S."/>
            <person name="Spatafora J."/>
            <person name="Crous P."/>
            <person name="Grigoriev I."/>
        </authorList>
    </citation>
    <scope>NUCLEOTIDE SEQUENCE</scope>
    <source>
        <strain evidence="8">CBS 260.36</strain>
    </source>
</reference>
<accession>A0A9P4MJE1</accession>
<dbReference type="EMBL" id="ML996087">
    <property type="protein sequence ID" value="KAF2151964.1"/>
    <property type="molecule type" value="Genomic_DNA"/>
</dbReference>
<keyword evidence="4" id="KW-0238">DNA-binding</keyword>
<evidence type="ECO:0000256" key="1">
    <source>
        <dbReference type="ARBA" id="ARBA00022723"/>
    </source>
</evidence>
<gene>
    <name evidence="8" type="ORF">K461DRAFT_269049</name>
</gene>
<protein>
    <recommendedName>
        <fullName evidence="7">Zn(2)-C6 fungal-type domain-containing protein</fullName>
    </recommendedName>
</protein>
<evidence type="ECO:0000256" key="3">
    <source>
        <dbReference type="ARBA" id="ARBA00023015"/>
    </source>
</evidence>
<dbReference type="PANTHER" id="PTHR36206:SF12">
    <property type="entry name" value="ASPERCRYPTIN BIOSYNTHESIS CLUSTER-SPECIFIC TRANSCRIPTION REGULATOR ATNN-RELATED"/>
    <property type="match status" value="1"/>
</dbReference>
<dbReference type="Proteomes" id="UP000799439">
    <property type="component" value="Unassembled WGS sequence"/>
</dbReference>
<keyword evidence="6" id="KW-0539">Nucleus</keyword>
<dbReference type="InterPro" id="IPR052360">
    <property type="entry name" value="Transcr_Regulatory_Proteins"/>
</dbReference>
<evidence type="ECO:0000256" key="2">
    <source>
        <dbReference type="ARBA" id="ARBA00022833"/>
    </source>
</evidence>
<keyword evidence="1" id="KW-0479">Metal-binding</keyword>
<dbReference type="GO" id="GO:0008270">
    <property type="term" value="F:zinc ion binding"/>
    <property type="evidence" value="ECO:0007669"/>
    <property type="project" value="InterPro"/>
</dbReference>
<keyword evidence="2" id="KW-0862">Zinc</keyword>
<dbReference type="GO" id="GO:0003677">
    <property type="term" value="F:DNA binding"/>
    <property type="evidence" value="ECO:0007669"/>
    <property type="project" value="UniProtKB-KW"/>
</dbReference>
<comment type="caution">
    <text evidence="8">The sequence shown here is derived from an EMBL/GenBank/DDBJ whole genome shotgun (WGS) entry which is preliminary data.</text>
</comment>
<dbReference type="Gene3D" id="4.10.240.10">
    <property type="entry name" value="Zn(2)-C6 fungal-type DNA-binding domain"/>
    <property type="match status" value="1"/>
</dbReference>
<organism evidence="8 9">
    <name type="scientific">Myriangium duriaei CBS 260.36</name>
    <dbReference type="NCBI Taxonomy" id="1168546"/>
    <lineage>
        <taxon>Eukaryota</taxon>
        <taxon>Fungi</taxon>
        <taxon>Dikarya</taxon>
        <taxon>Ascomycota</taxon>
        <taxon>Pezizomycotina</taxon>
        <taxon>Dothideomycetes</taxon>
        <taxon>Dothideomycetidae</taxon>
        <taxon>Myriangiales</taxon>
        <taxon>Myriangiaceae</taxon>
        <taxon>Myriangium</taxon>
    </lineage>
</organism>
<dbReference type="InterPro" id="IPR001138">
    <property type="entry name" value="Zn2Cys6_DnaBD"/>
</dbReference>
<dbReference type="AlphaFoldDB" id="A0A9P4MJE1"/>